<feature type="region of interest" description="Disordered" evidence="5">
    <location>
        <begin position="716"/>
        <end position="892"/>
    </location>
</feature>
<dbReference type="InterPro" id="IPR011545">
    <property type="entry name" value="DEAD/DEAH_box_helicase_dom"/>
</dbReference>
<evidence type="ECO:0000259" key="7">
    <source>
        <dbReference type="PROSITE" id="PS51194"/>
    </source>
</evidence>
<dbReference type="CDD" id="cd18787">
    <property type="entry name" value="SF2_C_DEAD"/>
    <property type="match status" value="1"/>
</dbReference>
<reference evidence="8 9" key="1">
    <citation type="journal article" date="2023" name="Nucleic Acids Res.">
        <title>The hologenome of Daphnia magna reveals possible DNA methylation and microbiome-mediated evolution of the host genome.</title>
        <authorList>
            <person name="Chaturvedi A."/>
            <person name="Li X."/>
            <person name="Dhandapani V."/>
            <person name="Marshall H."/>
            <person name="Kissane S."/>
            <person name="Cuenca-Cambronero M."/>
            <person name="Asole G."/>
            <person name="Calvet F."/>
            <person name="Ruiz-Romero M."/>
            <person name="Marangio P."/>
            <person name="Guigo R."/>
            <person name="Rago D."/>
            <person name="Mirbahai L."/>
            <person name="Eastwood N."/>
            <person name="Colbourne J.K."/>
            <person name="Zhou J."/>
            <person name="Mallon E."/>
            <person name="Orsini L."/>
        </authorList>
    </citation>
    <scope>NUCLEOTIDE SEQUENCE [LARGE SCALE GENOMIC DNA]</scope>
    <source>
        <strain evidence="8">LRV0_1</strain>
    </source>
</reference>
<dbReference type="Pfam" id="PF00270">
    <property type="entry name" value="DEAD"/>
    <property type="match status" value="1"/>
</dbReference>
<dbReference type="CDD" id="cd12252">
    <property type="entry name" value="RRM_DbpA"/>
    <property type="match status" value="1"/>
</dbReference>
<dbReference type="PANTHER" id="PTHR47959">
    <property type="entry name" value="ATP-DEPENDENT RNA HELICASE RHLE-RELATED"/>
    <property type="match status" value="1"/>
</dbReference>
<gene>
    <name evidence="8" type="ORF">OUZ56_033162</name>
</gene>
<feature type="compositionally biased region" description="Basic and acidic residues" evidence="5">
    <location>
        <begin position="58"/>
        <end position="80"/>
    </location>
</feature>
<dbReference type="Gene3D" id="3.40.50.300">
    <property type="entry name" value="P-loop containing nucleotide triphosphate hydrolases"/>
    <property type="match status" value="2"/>
</dbReference>
<evidence type="ECO:0008006" key="10">
    <source>
        <dbReference type="Google" id="ProtNLM"/>
    </source>
</evidence>
<evidence type="ECO:0000256" key="2">
    <source>
        <dbReference type="ARBA" id="ARBA00022801"/>
    </source>
</evidence>
<feature type="compositionally biased region" description="Polar residues" evidence="5">
    <location>
        <begin position="167"/>
        <end position="184"/>
    </location>
</feature>
<dbReference type="InterPro" id="IPR014001">
    <property type="entry name" value="Helicase_ATP-bd"/>
</dbReference>
<protein>
    <recommendedName>
        <fullName evidence="10">DEAD/DEAH box helicase</fullName>
    </recommendedName>
</protein>
<comment type="caution">
    <text evidence="8">The sequence shown here is derived from an EMBL/GenBank/DDBJ whole genome shotgun (WGS) entry which is preliminary data.</text>
</comment>
<name>A0ABR0BAC9_9CRUS</name>
<dbReference type="SUPFAM" id="SSF52540">
    <property type="entry name" value="P-loop containing nucleoside triphosphate hydrolases"/>
    <property type="match status" value="1"/>
</dbReference>
<feature type="region of interest" description="Disordered" evidence="5">
    <location>
        <begin position="27"/>
        <end position="190"/>
    </location>
</feature>
<keyword evidence="4" id="KW-0067">ATP-binding</keyword>
<dbReference type="EMBL" id="JAOYFB010000044">
    <property type="protein sequence ID" value="KAK4045538.1"/>
    <property type="molecule type" value="Genomic_DNA"/>
</dbReference>
<dbReference type="Pfam" id="PF00271">
    <property type="entry name" value="Helicase_C"/>
    <property type="match status" value="1"/>
</dbReference>
<evidence type="ECO:0000256" key="4">
    <source>
        <dbReference type="ARBA" id="ARBA00022840"/>
    </source>
</evidence>
<accession>A0ABR0BAC9</accession>
<feature type="domain" description="Helicase C-terminal" evidence="7">
    <location>
        <begin position="416"/>
        <end position="576"/>
    </location>
</feature>
<keyword evidence="3" id="KW-0347">Helicase</keyword>
<dbReference type="InterPro" id="IPR027417">
    <property type="entry name" value="P-loop_NTPase"/>
</dbReference>
<dbReference type="InterPro" id="IPR044742">
    <property type="entry name" value="DEAD/DEAH_RhlB"/>
</dbReference>
<feature type="compositionally biased region" description="Polar residues" evidence="5">
    <location>
        <begin position="84"/>
        <end position="104"/>
    </location>
</feature>
<evidence type="ECO:0000256" key="1">
    <source>
        <dbReference type="ARBA" id="ARBA00022741"/>
    </source>
</evidence>
<dbReference type="InterPro" id="IPR000629">
    <property type="entry name" value="RNA-helicase_DEAD-box_CS"/>
</dbReference>
<dbReference type="InterPro" id="IPR050079">
    <property type="entry name" value="DEAD_box_RNA_helicase"/>
</dbReference>
<feature type="compositionally biased region" description="Low complexity" evidence="5">
    <location>
        <begin position="123"/>
        <end position="133"/>
    </location>
</feature>
<dbReference type="Pfam" id="PF03880">
    <property type="entry name" value="DbpA"/>
    <property type="match status" value="1"/>
</dbReference>
<dbReference type="PANTHER" id="PTHR47959:SF1">
    <property type="entry name" value="ATP-DEPENDENT RNA HELICASE DBPA"/>
    <property type="match status" value="1"/>
</dbReference>
<dbReference type="CDD" id="cd00268">
    <property type="entry name" value="DEADc"/>
    <property type="match status" value="1"/>
</dbReference>
<dbReference type="PROSITE" id="PS51194">
    <property type="entry name" value="HELICASE_CTER"/>
    <property type="match status" value="1"/>
</dbReference>
<evidence type="ECO:0000256" key="5">
    <source>
        <dbReference type="SAM" id="MobiDB-lite"/>
    </source>
</evidence>
<dbReference type="Proteomes" id="UP001234178">
    <property type="component" value="Unassembled WGS sequence"/>
</dbReference>
<dbReference type="SMART" id="SM00490">
    <property type="entry name" value="HELICc"/>
    <property type="match status" value="1"/>
</dbReference>
<keyword evidence="2" id="KW-0378">Hydrolase</keyword>
<evidence type="ECO:0000259" key="6">
    <source>
        <dbReference type="PROSITE" id="PS51192"/>
    </source>
</evidence>
<evidence type="ECO:0000313" key="8">
    <source>
        <dbReference type="EMBL" id="KAK4045538.1"/>
    </source>
</evidence>
<evidence type="ECO:0000313" key="9">
    <source>
        <dbReference type="Proteomes" id="UP001234178"/>
    </source>
</evidence>
<feature type="compositionally biased region" description="Basic and acidic residues" evidence="5">
    <location>
        <begin position="725"/>
        <end position="739"/>
    </location>
</feature>
<dbReference type="SMART" id="SM00487">
    <property type="entry name" value="DEXDc"/>
    <property type="match status" value="1"/>
</dbReference>
<dbReference type="PROSITE" id="PS51192">
    <property type="entry name" value="HELICASE_ATP_BIND_1"/>
    <property type="match status" value="1"/>
</dbReference>
<dbReference type="PROSITE" id="PS00039">
    <property type="entry name" value="DEAD_ATP_HELICASE"/>
    <property type="match status" value="1"/>
</dbReference>
<feature type="compositionally biased region" description="Basic and acidic residues" evidence="5">
    <location>
        <begin position="748"/>
        <end position="771"/>
    </location>
</feature>
<keyword evidence="1" id="KW-0547">Nucleotide-binding</keyword>
<organism evidence="8 9">
    <name type="scientific">Daphnia magna</name>
    <dbReference type="NCBI Taxonomy" id="35525"/>
    <lineage>
        <taxon>Eukaryota</taxon>
        <taxon>Metazoa</taxon>
        <taxon>Ecdysozoa</taxon>
        <taxon>Arthropoda</taxon>
        <taxon>Crustacea</taxon>
        <taxon>Branchiopoda</taxon>
        <taxon>Diplostraca</taxon>
        <taxon>Cladocera</taxon>
        <taxon>Anomopoda</taxon>
        <taxon>Daphniidae</taxon>
        <taxon>Daphnia</taxon>
    </lineage>
</organism>
<keyword evidence="9" id="KW-1185">Reference proteome</keyword>
<feature type="domain" description="Helicase ATP-binding" evidence="6">
    <location>
        <begin position="257"/>
        <end position="389"/>
    </location>
</feature>
<proteinExistence type="predicted"/>
<evidence type="ECO:0000256" key="3">
    <source>
        <dbReference type="ARBA" id="ARBA00022806"/>
    </source>
</evidence>
<sequence length="892" mass="95997">MGVNLTANARVRRKNRLDRLDGRIGLEVERSEGPLIADRAEDDTLGAGKMEGGTPGGRDGREHAIDGRRRRVGLKDDDHAQFVAPQSGTTLENRGVTSAVSLATPTDLRGARDRGLSARRKPSAPASATRAPSQQRTTGAPERKRESRDEGDEGDASRQRKPPCSMHVSTVPRSQHRASPNSNGGPSGCRRRTHRVFCLHAWRGSVSRPTMIRSDFAPLVGPALTEALDAKGYATLTPVQGAVLTSTHDGRDLRGAPRALVVVPTRELAKQVEEELAWLYSKAQVRVVSVTGGAVYRLEHRALAAGPGIVVGTPGRLLDHLDQGTIDPSGVAVVVFDEADRMLDLGFRDDLLKIVSLTPKNRLTHLCSATFPRDVKYLADRVQNDPVHVEGTPLGSVNKSIEHVIHLVDPAERIDAIVNLLLAATDFQTLIFAKTRADVAEITARLGDAGFQVGSLSGEMEQSQRNRALAAFKKGKMHALVATDVAARGIDVQDIGQVIMVDPPTDPDTYTHRSGRTGRAGRSGRSLLIVPPFALQKALFLLARAGVRPAVEPIPTATSIRDAMDERLFKALTDSDDAGATGLPTIGDDRARELAKRILATEGADEALARLIAKTRASGPSEPREIRAVAAPALRKYRDAETGGEVARPVKGPNPDAHKGAWVPFRVSYGREHGADNRRLLAIACRRGGVHSTSIGTIKVFRTHAVIEIADNVSDGFEKASGQPDPRDPRVRFKRHLDEPPAGGYDGAGDRGPSEPRERPAPAVDVDRIDLGDTTATETPIVPRERPSTATLEVRSYRTPEFVAEAVTEAPRAPRPPRPSFGDAPRAPRPAFGGDGPRARTPRSFDGAPHGRTFDGARRIVGTEAPPSKPAKKAPAKKPVTGGEERPKKRTW</sequence>
<dbReference type="InterPro" id="IPR005580">
    <property type="entry name" value="DbpA/CsdA_RNA-bd_dom"/>
</dbReference>
<dbReference type="InterPro" id="IPR001650">
    <property type="entry name" value="Helicase_C-like"/>
</dbReference>
<feature type="region of interest" description="Disordered" evidence="5">
    <location>
        <begin position="502"/>
        <end position="521"/>
    </location>
</feature>
<feature type="compositionally biased region" description="Basic and acidic residues" evidence="5">
    <location>
        <begin position="883"/>
        <end position="892"/>
    </location>
</feature>